<keyword evidence="4" id="KW-1185">Reference proteome</keyword>
<dbReference type="Gene3D" id="3.40.50.1820">
    <property type="entry name" value="alpha/beta hydrolase"/>
    <property type="match status" value="1"/>
</dbReference>
<accession>A0A2K8KD81</accession>
<evidence type="ECO:0000313" key="4">
    <source>
        <dbReference type="Proteomes" id="UP000228948"/>
    </source>
</evidence>
<dbReference type="RefSeq" id="WP_071480417.1">
    <property type="nucleotide sequence ID" value="NZ_CP024899.1"/>
</dbReference>
<dbReference type="EMBL" id="CP024899">
    <property type="protein sequence ID" value="ATX65873.1"/>
    <property type="molecule type" value="Genomic_DNA"/>
</dbReference>
<dbReference type="PRINTS" id="PR00111">
    <property type="entry name" value="ABHYDROLASE"/>
</dbReference>
<dbReference type="PANTHER" id="PTHR46118:SF4">
    <property type="entry name" value="PROTEIN ABHD11"/>
    <property type="match status" value="1"/>
</dbReference>
<evidence type="ECO:0000259" key="2">
    <source>
        <dbReference type="Pfam" id="PF00561"/>
    </source>
</evidence>
<dbReference type="InterPro" id="IPR029058">
    <property type="entry name" value="AB_hydrolase_fold"/>
</dbReference>
<dbReference type="GO" id="GO:0052689">
    <property type="term" value="F:carboxylic ester hydrolase activity"/>
    <property type="evidence" value="ECO:0007669"/>
    <property type="project" value="TreeGrafter"/>
</dbReference>
<proteinExistence type="predicted"/>
<reference evidence="3 4" key="1">
    <citation type="submission" date="2017-11" db="EMBL/GenBank/DDBJ databases">
        <title>Revised Sequence and Annotation of the Rhodobaca barguzinensis strain alga05 Genome.</title>
        <authorList>
            <person name="Kopejtka K."/>
            <person name="Tomasch J.M."/>
            <person name="Bunk B."/>
            <person name="Koblizek M."/>
        </authorList>
    </citation>
    <scope>NUCLEOTIDE SEQUENCE [LARGE SCALE GENOMIC DNA]</scope>
    <source>
        <strain evidence="4">alga05</strain>
    </source>
</reference>
<dbReference type="AlphaFoldDB" id="A0A2K8KD81"/>
<feature type="domain" description="AB hydrolase-1" evidence="2">
    <location>
        <begin position="17"/>
        <end position="242"/>
    </location>
</feature>
<dbReference type="Proteomes" id="UP000228948">
    <property type="component" value="Chromosome"/>
</dbReference>
<dbReference type="InterPro" id="IPR000073">
    <property type="entry name" value="AB_hydrolase_1"/>
</dbReference>
<name>A0A2K8KD81_9RHOB</name>
<protein>
    <submittedName>
        <fullName evidence="3">Alpha/beta hydrolase</fullName>
    </submittedName>
</protein>
<dbReference type="STRING" id="441209.GCA_001870665_01489"/>
<evidence type="ECO:0000313" key="3">
    <source>
        <dbReference type="EMBL" id="ATX65873.1"/>
    </source>
</evidence>
<organism evidence="3 4">
    <name type="scientific">Roseinatronobacter bogoriensis subsp. barguzinensis</name>
    <dbReference type="NCBI Taxonomy" id="441209"/>
    <lineage>
        <taxon>Bacteria</taxon>
        <taxon>Pseudomonadati</taxon>
        <taxon>Pseudomonadota</taxon>
        <taxon>Alphaproteobacteria</taxon>
        <taxon>Rhodobacterales</taxon>
        <taxon>Paracoccaceae</taxon>
        <taxon>Roseinatronobacter</taxon>
    </lineage>
</organism>
<dbReference type="Pfam" id="PF00561">
    <property type="entry name" value="Abhydrolase_1"/>
    <property type="match status" value="1"/>
</dbReference>
<keyword evidence="1 3" id="KW-0378">Hydrolase</keyword>
<sequence length="254" mass="28084">MKLNLLRHGAPTELPKLLIVHGLFGSARNWGAIAKRLSDSREVICVDMRNHGESPWADTHGYEDLAADLAEVVAQEGGRLDVLGHSMGGKAAMLLALQHPGLVSRVLVADIAPVAYAHSQTHLIEAMRAMRLSQIKTRAEADAELARRVSTPSVRAFLLQSLDLRSNPARWRLNLDVLEREMDRITGWPEVEGKFEGPALFLSGALSDYVQTSHRPAIKALFPEAKFARLPNAGHWLHAEAPRPFEATARMWFA</sequence>
<dbReference type="OrthoDB" id="9808398at2"/>
<dbReference type="SUPFAM" id="SSF53474">
    <property type="entry name" value="alpha/beta-Hydrolases"/>
    <property type="match status" value="1"/>
</dbReference>
<dbReference type="KEGG" id="rbg:BG454_08560"/>
<dbReference type="PANTHER" id="PTHR46118">
    <property type="entry name" value="PROTEIN ABHD11"/>
    <property type="match status" value="1"/>
</dbReference>
<evidence type="ECO:0000256" key="1">
    <source>
        <dbReference type="ARBA" id="ARBA00022801"/>
    </source>
</evidence>
<gene>
    <name evidence="3" type="ORF">BG454_08560</name>
</gene>